<dbReference type="InterPro" id="IPR043138">
    <property type="entry name" value="GGT_lsub"/>
</dbReference>
<dbReference type="HOGENOM" id="CLU_014813_3_2_5"/>
<evidence type="ECO:0000313" key="2">
    <source>
        <dbReference type="EMBL" id="EAS48747.1"/>
    </source>
</evidence>
<comment type="caution">
    <text evidence="2">The sequence shown here is derived from an EMBL/GenBank/DDBJ whole genome shotgun (WGS) entry which is preliminary data.</text>
</comment>
<gene>
    <name evidence="2" type="ORF">SI859A1_03383</name>
</gene>
<dbReference type="PANTHER" id="PTHR43881">
    <property type="entry name" value="GAMMA-GLUTAMYLTRANSPEPTIDASE (AFU_ORTHOLOGUE AFUA_4G13580)"/>
    <property type="match status" value="1"/>
</dbReference>
<dbReference type="PANTHER" id="PTHR43881:SF1">
    <property type="entry name" value="GAMMA-GLUTAMYLTRANSPEPTIDASE (AFU_ORTHOLOGUE AFUA_4G13580)"/>
    <property type="match status" value="1"/>
</dbReference>
<dbReference type="GO" id="GO:0016740">
    <property type="term" value="F:transferase activity"/>
    <property type="evidence" value="ECO:0007669"/>
    <property type="project" value="UniProtKB-KW"/>
</dbReference>
<dbReference type="MEROPS" id="T03.025"/>
<feature type="compositionally biased region" description="Basic residues" evidence="1">
    <location>
        <begin position="1"/>
        <end position="11"/>
    </location>
</feature>
<dbReference type="Pfam" id="PF01019">
    <property type="entry name" value="G_glu_transpept"/>
    <property type="match status" value="1"/>
</dbReference>
<evidence type="ECO:0000313" key="3">
    <source>
        <dbReference type="Proteomes" id="UP000000321"/>
    </source>
</evidence>
<dbReference type="SUPFAM" id="SSF56235">
    <property type="entry name" value="N-terminal nucleophile aminohydrolases (Ntn hydrolases)"/>
    <property type="match status" value="1"/>
</dbReference>
<dbReference type="Proteomes" id="UP000000321">
    <property type="component" value="Unassembled WGS sequence"/>
</dbReference>
<dbReference type="InterPro" id="IPR043137">
    <property type="entry name" value="GGT_ssub_C"/>
</dbReference>
<proteinExistence type="predicted"/>
<dbReference type="InterPro" id="IPR029055">
    <property type="entry name" value="Ntn_hydrolases_N"/>
</dbReference>
<protein>
    <submittedName>
        <fullName evidence="2">Gamma-glutamyltransferase</fullName>
    </submittedName>
</protein>
<accession>Q1YEZ8</accession>
<keyword evidence="2" id="KW-0808">Transferase</keyword>
<feature type="region of interest" description="Disordered" evidence="1">
    <location>
        <begin position="1"/>
        <end position="28"/>
    </location>
</feature>
<evidence type="ECO:0000256" key="1">
    <source>
        <dbReference type="SAM" id="MobiDB-lite"/>
    </source>
</evidence>
<dbReference type="Gene3D" id="1.10.246.130">
    <property type="match status" value="1"/>
</dbReference>
<keyword evidence="3" id="KW-1185">Reference proteome</keyword>
<name>Q1YEZ8_AURMS</name>
<dbReference type="Gene3D" id="3.60.20.40">
    <property type="match status" value="1"/>
</dbReference>
<dbReference type="AlphaFoldDB" id="Q1YEZ8"/>
<dbReference type="PRINTS" id="PR01210">
    <property type="entry name" value="GGTRANSPTASE"/>
</dbReference>
<dbReference type="BioCyc" id="AURANTIMONAS:SI859A1_03383-MONOMER"/>
<dbReference type="EMBL" id="AAPJ01000007">
    <property type="protein sequence ID" value="EAS48747.1"/>
    <property type="molecule type" value="Genomic_DNA"/>
</dbReference>
<dbReference type="InterPro" id="IPR052896">
    <property type="entry name" value="GGT-like_enzyme"/>
</dbReference>
<sequence>MQPATTRRRCAGRAPERSPDVCPPHGAGMPVAIGAGRGAFSPRRTREGVRLAGLQEVQSRMRFRHDTLYASRRSPVFARNIVSTSQPLASQAGLSMIAKGGNAVDAAIAAAAVLVLVEPTGNGLGSDAFAIVWDGSELHGLNASGRAPMAWSPERFAGKAAMPQRGWDSATVPGAVSAWRDLSERFGKLPFADLLAPAIAYAEDGFLVSPIIAELWARGADILSAQPGFAEHFMPGGTTPAAGTLYRSADLARSLRLIAETRGEAFYRGELATRIAAFASETGGAMTEADLAAHENEWCGTISQDYGGVDLHEIPPNGQGIAALMALGILKHLGLERFAPDSAEALHLQIEAMKLAFRDMWAFVADREHMREVEERHLLDPAYLESRARLVDPQKAQDFKAGAPKQGGTVYLSAADADGMMISFIQSNYAGFGSGVVVPGTGISLQNRGAGFSLEKGHPNEVAGGKRPFHTIIPGFLMKDGQPLMSFGVMGGPIQAQGHVQMVLRTQLWGQDPQTAVDAPRWRIVEGLDVAVEAAAGDAVIAQLEAMGHRISREMPDTSYGFGGAQLIHKVKDGYVAGSDPRKDGQAVGF</sequence>
<reference evidence="2 3" key="1">
    <citation type="journal article" date="2008" name="Appl. Environ. Microbiol.">
        <title>Genomic insights into Mn(II) oxidation by the marine alphaproteobacterium Aurantimonas sp. strain SI85-9A1.</title>
        <authorList>
            <person name="Dick G.J."/>
            <person name="Podell S."/>
            <person name="Johnson H.A."/>
            <person name="Rivera-Espinoza Y."/>
            <person name="Bernier-Latmani R."/>
            <person name="McCarthy J.K."/>
            <person name="Torpey J.W."/>
            <person name="Clement B.G."/>
            <person name="Gaasterland T."/>
            <person name="Tebo B.M."/>
        </authorList>
    </citation>
    <scope>NUCLEOTIDE SEQUENCE [LARGE SCALE GENOMIC DNA]</scope>
    <source>
        <strain evidence="2 3">SI85-9A1</strain>
    </source>
</reference>
<organism evidence="2 3">
    <name type="scientific">Aurantimonas manganoxydans (strain ATCC BAA-1229 / DSM 21871 / SI85-9A1)</name>
    <dbReference type="NCBI Taxonomy" id="287752"/>
    <lineage>
        <taxon>Bacteria</taxon>
        <taxon>Pseudomonadati</taxon>
        <taxon>Pseudomonadota</taxon>
        <taxon>Alphaproteobacteria</taxon>
        <taxon>Hyphomicrobiales</taxon>
        <taxon>Aurantimonadaceae</taxon>
        <taxon>Aurantimonas</taxon>
    </lineage>
</organism>